<proteinExistence type="predicted"/>
<reference evidence="2" key="1">
    <citation type="submission" date="2014-09" db="EMBL/GenBank/DDBJ databases">
        <authorList>
            <person name="Sharma Rahul"/>
            <person name="Thines Marco"/>
        </authorList>
    </citation>
    <scope>NUCLEOTIDE SEQUENCE [LARGE SCALE GENOMIC DNA]</scope>
</reference>
<dbReference type="RefSeq" id="XP_024583584.1">
    <property type="nucleotide sequence ID" value="XM_024718158.1"/>
</dbReference>
<keyword evidence="2" id="KW-1185">Reference proteome</keyword>
<dbReference type="AlphaFoldDB" id="A0A0P1AXQ6"/>
<sequence length="49" mass="5619">MLHSLTASSERRSVKSSHQENLCYGYKPIEWQSLVLDAIDMLLNGGRRK</sequence>
<accession>A0A0P1AXQ6</accession>
<protein>
    <submittedName>
        <fullName evidence="1">Uncharacterized protein</fullName>
    </submittedName>
</protein>
<organism evidence="1 2">
    <name type="scientific">Plasmopara halstedii</name>
    <name type="common">Downy mildew of sunflower</name>
    <dbReference type="NCBI Taxonomy" id="4781"/>
    <lineage>
        <taxon>Eukaryota</taxon>
        <taxon>Sar</taxon>
        <taxon>Stramenopiles</taxon>
        <taxon>Oomycota</taxon>
        <taxon>Peronosporomycetes</taxon>
        <taxon>Peronosporales</taxon>
        <taxon>Peronosporaceae</taxon>
        <taxon>Plasmopara</taxon>
    </lineage>
</organism>
<evidence type="ECO:0000313" key="2">
    <source>
        <dbReference type="Proteomes" id="UP000054928"/>
    </source>
</evidence>
<dbReference type="Proteomes" id="UP000054928">
    <property type="component" value="Unassembled WGS sequence"/>
</dbReference>
<evidence type="ECO:0000313" key="1">
    <source>
        <dbReference type="EMBL" id="CEG47215.1"/>
    </source>
</evidence>
<dbReference type="GeneID" id="36398918"/>
<dbReference type="EMBL" id="CCYD01002371">
    <property type="protein sequence ID" value="CEG47215.1"/>
    <property type="molecule type" value="Genomic_DNA"/>
</dbReference>
<name>A0A0P1AXQ6_PLAHL</name>